<dbReference type="Proteomes" id="UP000541444">
    <property type="component" value="Unassembled WGS sequence"/>
</dbReference>
<proteinExistence type="predicted"/>
<accession>A0A7J7LQV1</accession>
<dbReference type="PANTHER" id="PTHR31579:SF42">
    <property type="entry name" value="DUF506 FAMILY PROTEIN (DUF506)"/>
    <property type="match status" value="1"/>
</dbReference>
<evidence type="ECO:0000313" key="2">
    <source>
        <dbReference type="Proteomes" id="UP000541444"/>
    </source>
</evidence>
<evidence type="ECO:0000313" key="1">
    <source>
        <dbReference type="EMBL" id="KAF6144949.1"/>
    </source>
</evidence>
<protein>
    <recommendedName>
        <fullName evidence="3">DUF506 family protein</fullName>
    </recommendedName>
</protein>
<dbReference type="OrthoDB" id="548115at2759"/>
<dbReference type="AlphaFoldDB" id="A0A7J7LQV1"/>
<gene>
    <name evidence="1" type="ORF">GIB67_013300</name>
</gene>
<dbReference type="Pfam" id="PF04720">
    <property type="entry name" value="PDDEXK_6"/>
    <property type="match status" value="1"/>
</dbReference>
<keyword evidence="2" id="KW-1185">Reference proteome</keyword>
<dbReference type="PANTHER" id="PTHR31579">
    <property type="entry name" value="OS03G0796600 PROTEIN"/>
    <property type="match status" value="1"/>
</dbReference>
<comment type="caution">
    <text evidence="1">The sequence shown here is derived from an EMBL/GenBank/DDBJ whole genome shotgun (WGS) entry which is preliminary data.</text>
</comment>
<dbReference type="NCBIfam" id="TIGR01615">
    <property type="entry name" value="A_thal_3542"/>
    <property type="match status" value="1"/>
</dbReference>
<dbReference type="InterPro" id="IPR006502">
    <property type="entry name" value="PDDEXK-like"/>
</dbReference>
<dbReference type="EMBL" id="JACGCM010002086">
    <property type="protein sequence ID" value="KAF6144949.1"/>
    <property type="molecule type" value="Genomic_DNA"/>
</dbReference>
<name>A0A7J7LQV1_9MAGN</name>
<reference evidence="1 2" key="1">
    <citation type="journal article" date="2020" name="IScience">
        <title>Genome Sequencing of the Endangered Kingdonia uniflora (Circaeasteraceae, Ranunculales) Reveals Potential Mechanisms of Evolutionary Specialization.</title>
        <authorList>
            <person name="Sun Y."/>
            <person name="Deng T."/>
            <person name="Zhang A."/>
            <person name="Moore M.J."/>
            <person name="Landis J.B."/>
            <person name="Lin N."/>
            <person name="Zhang H."/>
            <person name="Zhang X."/>
            <person name="Huang J."/>
            <person name="Zhang X."/>
            <person name="Sun H."/>
            <person name="Wang H."/>
        </authorList>
    </citation>
    <scope>NUCLEOTIDE SEQUENCE [LARGE SCALE GENOMIC DNA]</scope>
    <source>
        <strain evidence="1">TB1705</strain>
        <tissue evidence="1">Leaf</tissue>
    </source>
</reference>
<evidence type="ECO:0008006" key="3">
    <source>
        <dbReference type="Google" id="ProtNLM"/>
    </source>
</evidence>
<organism evidence="1 2">
    <name type="scientific">Kingdonia uniflora</name>
    <dbReference type="NCBI Taxonomy" id="39325"/>
    <lineage>
        <taxon>Eukaryota</taxon>
        <taxon>Viridiplantae</taxon>
        <taxon>Streptophyta</taxon>
        <taxon>Embryophyta</taxon>
        <taxon>Tracheophyta</taxon>
        <taxon>Spermatophyta</taxon>
        <taxon>Magnoliopsida</taxon>
        <taxon>Ranunculales</taxon>
        <taxon>Circaeasteraceae</taxon>
        <taxon>Kingdonia</taxon>
    </lineage>
</organism>
<sequence>MAKISLRYKRVREAFEEGSKARPCSEEISGSDHSTKTEDLFDLINSYYETQTQLFFDDLQTNSNDPFHVFHPEAKAKQTLKRMLGHNEDDIKRSIVDEVELALRYIGSVSGISEEGFKRRLMTRLRERGLDAGLCKAQWEQTERYTSGKYDYVDVIVGGTRYIVETLLVGEFTIARPTKSYQSLLEVFPQVYVGKPDELKQVARIMCRAIKESMKSSDLHIPPWRRKAYMQAKWLGSYERITNNVVEKGAVPLMPYCRDEFVVVGGGKVGFRVGRISHGVSRDLIVGQT</sequence>